<evidence type="ECO:0000313" key="2">
    <source>
        <dbReference type="EMBL" id="MBL0765522.1"/>
    </source>
</evidence>
<dbReference type="Pfam" id="PF05893">
    <property type="entry name" value="LuxC"/>
    <property type="match status" value="1"/>
</dbReference>
<dbReference type="InterPro" id="IPR016161">
    <property type="entry name" value="Ald_DH/histidinol_DH"/>
</dbReference>
<dbReference type="GO" id="GO:0008218">
    <property type="term" value="P:bioluminescence"/>
    <property type="evidence" value="ECO:0007669"/>
    <property type="project" value="InterPro"/>
</dbReference>
<accession>A0A937AMQ0</accession>
<evidence type="ECO:0000256" key="1">
    <source>
        <dbReference type="ARBA" id="ARBA00022857"/>
    </source>
</evidence>
<keyword evidence="3" id="KW-1185">Reference proteome</keyword>
<dbReference type="Proteomes" id="UP000642920">
    <property type="component" value="Unassembled WGS sequence"/>
</dbReference>
<dbReference type="EMBL" id="JAERQG010000002">
    <property type="protein sequence ID" value="MBL0765522.1"/>
    <property type="molecule type" value="Genomic_DNA"/>
</dbReference>
<gene>
    <name evidence="2" type="ORF">JKP34_09685</name>
</gene>
<dbReference type="InterPro" id="IPR008670">
    <property type="entry name" value="CoA_reduct_LuxC"/>
</dbReference>
<sequence>MTFDERLNAFIKLGEELRNISESQMDEWYFRATSFNNWFTRESVKQSVDAIGQMLEAEKLIKWTDHYPKQDDTHKVVGLVMAGNIPLVGFHDFLSVLISGHKVMAKISSQDPFLIQQVSNMLVEIAPAFDERITLTKEQIRGFDAVIATGSDNSARYFHQYFGKYPHIIRKNRTSVAVVTGNETEEEIKAIGQDMFQYYGLGCRNVSKVFFPEGYDFNPFIQTMESFDQLRDHHKWVNNYDYNKSIFLVNGDEHFDSGAFLLKESKQWVSPISVIFYEFYKNEEDLNTKLESNQALIQCVVGKDVRFIMPGEAQKPELWDYADGVDTMKFLTEL</sequence>
<organism evidence="2 3">
    <name type="scientific">Marivirga atlantica</name>
    <dbReference type="NCBI Taxonomy" id="1548457"/>
    <lineage>
        <taxon>Bacteria</taxon>
        <taxon>Pseudomonadati</taxon>
        <taxon>Bacteroidota</taxon>
        <taxon>Cytophagia</taxon>
        <taxon>Cytophagales</taxon>
        <taxon>Marivirgaceae</taxon>
        <taxon>Marivirga</taxon>
    </lineage>
</organism>
<name>A0A937AMQ0_9BACT</name>
<reference evidence="2" key="1">
    <citation type="submission" date="2021-01" db="EMBL/GenBank/DDBJ databases">
        <title>Marivirga sp. nov., isolated from intertidal surface sediments.</title>
        <authorList>
            <person name="Zhang M."/>
        </authorList>
    </citation>
    <scope>NUCLEOTIDE SEQUENCE</scope>
    <source>
        <strain evidence="2">SM1354</strain>
    </source>
</reference>
<dbReference type="SUPFAM" id="SSF53720">
    <property type="entry name" value="ALDH-like"/>
    <property type="match status" value="1"/>
</dbReference>
<keyword evidence="1" id="KW-0521">NADP</keyword>
<dbReference type="AlphaFoldDB" id="A0A937AMQ0"/>
<protein>
    <submittedName>
        <fullName evidence="2">Acyl-CoA reductase</fullName>
    </submittedName>
</protein>
<dbReference type="GO" id="GO:0003995">
    <property type="term" value="F:acyl-CoA dehydrogenase activity"/>
    <property type="evidence" value="ECO:0007669"/>
    <property type="project" value="InterPro"/>
</dbReference>
<dbReference type="RefSeq" id="WP_201920311.1">
    <property type="nucleotide sequence ID" value="NZ_JAERQG010000002.1"/>
</dbReference>
<evidence type="ECO:0000313" key="3">
    <source>
        <dbReference type="Proteomes" id="UP000642920"/>
    </source>
</evidence>
<comment type="caution">
    <text evidence="2">The sequence shown here is derived from an EMBL/GenBank/DDBJ whole genome shotgun (WGS) entry which is preliminary data.</text>
</comment>
<proteinExistence type="predicted"/>